<dbReference type="Proteomes" id="UP000248806">
    <property type="component" value="Unassembled WGS sequence"/>
</dbReference>
<gene>
    <name evidence="1" type="ORF">EI42_05737</name>
</gene>
<organism evidence="1 2">
    <name type="scientific">Thermosporothrix hazakensis</name>
    <dbReference type="NCBI Taxonomy" id="644383"/>
    <lineage>
        <taxon>Bacteria</taxon>
        <taxon>Bacillati</taxon>
        <taxon>Chloroflexota</taxon>
        <taxon>Ktedonobacteria</taxon>
        <taxon>Ktedonobacterales</taxon>
        <taxon>Thermosporotrichaceae</taxon>
        <taxon>Thermosporothrix</taxon>
    </lineage>
</organism>
<reference evidence="1 2" key="1">
    <citation type="submission" date="2018-06" db="EMBL/GenBank/DDBJ databases">
        <title>Genomic Encyclopedia of Archaeal and Bacterial Type Strains, Phase II (KMG-II): from individual species to whole genera.</title>
        <authorList>
            <person name="Goeker M."/>
        </authorList>
    </citation>
    <scope>NUCLEOTIDE SEQUENCE [LARGE SCALE GENOMIC DNA]</scope>
    <source>
        <strain evidence="1 2">ATCC BAA-1881</strain>
    </source>
</reference>
<evidence type="ECO:0000313" key="2">
    <source>
        <dbReference type="Proteomes" id="UP000248806"/>
    </source>
</evidence>
<keyword evidence="2" id="KW-1185">Reference proteome</keyword>
<dbReference type="EMBL" id="QKUF01000038">
    <property type="protein sequence ID" value="PZW20976.1"/>
    <property type="molecule type" value="Genomic_DNA"/>
</dbReference>
<sequence length="89" mass="10079">MCAKLPRRRFTQQELLALTMLRAQQDARRIGQENRQRLEELGITPTPELLHQMTLKRLPHCIFAFLIDILPLLVEGAPGESDQASGASE</sequence>
<dbReference type="RefSeq" id="WP_111325976.1">
    <property type="nucleotide sequence ID" value="NZ_BIFX01000001.1"/>
</dbReference>
<evidence type="ECO:0000313" key="1">
    <source>
        <dbReference type="EMBL" id="PZW20976.1"/>
    </source>
</evidence>
<accession>A0A326TVL6</accession>
<comment type="caution">
    <text evidence="1">The sequence shown here is derived from an EMBL/GenBank/DDBJ whole genome shotgun (WGS) entry which is preliminary data.</text>
</comment>
<protein>
    <submittedName>
        <fullName evidence="1">Uncharacterized protein</fullName>
    </submittedName>
</protein>
<proteinExistence type="predicted"/>
<dbReference type="AlphaFoldDB" id="A0A326TVL6"/>
<name>A0A326TVL6_THEHA</name>